<evidence type="ECO:0000256" key="1">
    <source>
        <dbReference type="SAM" id="Coils"/>
    </source>
</evidence>
<organism evidence="2 3">
    <name type="scientific">Thermococcus profundus</name>
    <dbReference type="NCBI Taxonomy" id="49899"/>
    <lineage>
        <taxon>Archaea</taxon>
        <taxon>Methanobacteriati</taxon>
        <taxon>Methanobacteriota</taxon>
        <taxon>Thermococci</taxon>
        <taxon>Thermococcales</taxon>
        <taxon>Thermococcaceae</taxon>
        <taxon>Thermococcus</taxon>
    </lineage>
</organism>
<evidence type="ECO:0000313" key="2">
    <source>
        <dbReference type="EMBL" id="ASJ02774.1"/>
    </source>
</evidence>
<name>A0A2Z2MFU2_THEPR</name>
<protein>
    <submittedName>
        <fullName evidence="2">DNA repair protein Rad50</fullName>
    </submittedName>
</protein>
<sequence>MKLEEAIRKYELLRKQREKELEELKDHYLKRVTEIIREILEALDELERKEPPKDVDPHLLSIALRERNAYVSALRRILGGINSLEELERRLGEISKLHVGHGRYLIALFKKDVYRVNRLLKELSEVYTEYTLKLREISLPDLKIVGIKREMDELRGRISQTERELKALVEYSKGLGSEKTSEKGELEPLEEKENELQVRIRTLQTEIRSKASKLQKPLKRMRIPEASPFLEDTSYSLRYPEEFLELLKMVYPSLDGKSKKSADWLIKNLPSKIEEINTLKEQLETVRREIESAKSASRRSEELALEVRRKISELEEELKKLRSHYRSIEGELAGEIKVLERILGERVERG</sequence>
<gene>
    <name evidence="2" type="ORF">A3L09_05660</name>
</gene>
<evidence type="ECO:0000313" key="3">
    <source>
        <dbReference type="Proteomes" id="UP000250179"/>
    </source>
</evidence>
<dbReference type="Proteomes" id="UP000250179">
    <property type="component" value="Chromosome"/>
</dbReference>
<proteinExistence type="predicted"/>
<keyword evidence="3" id="KW-1185">Reference proteome</keyword>
<accession>A0A2Z2MFU2</accession>
<dbReference type="OrthoDB" id="102549at2157"/>
<dbReference type="KEGG" id="tprf:A3L09_05660"/>
<dbReference type="AlphaFoldDB" id="A0A2Z2MFU2"/>
<keyword evidence="1" id="KW-0175">Coiled coil</keyword>
<dbReference type="EMBL" id="CP014862">
    <property type="protein sequence ID" value="ASJ02774.1"/>
    <property type="molecule type" value="Genomic_DNA"/>
</dbReference>
<feature type="coiled-coil region" evidence="1">
    <location>
        <begin position="269"/>
        <end position="331"/>
    </location>
</feature>
<feature type="coiled-coil region" evidence="1">
    <location>
        <begin position="144"/>
        <end position="206"/>
    </location>
</feature>
<reference evidence="2 3" key="1">
    <citation type="submission" date="2016-03" db="EMBL/GenBank/DDBJ databases">
        <title>Complete genome sequence of Thermococcus profundus strain DT5432.</title>
        <authorList>
            <person name="Oger P.M."/>
        </authorList>
    </citation>
    <scope>NUCLEOTIDE SEQUENCE [LARGE SCALE GENOMIC DNA]</scope>
    <source>
        <strain evidence="2 3">DT 5432</strain>
    </source>
</reference>
<feature type="coiled-coil region" evidence="1">
    <location>
        <begin position="3"/>
        <end position="49"/>
    </location>
</feature>